<dbReference type="KEGG" id="pgut:117656356"/>
<accession>A0A6P9ASV3</accession>
<dbReference type="Proteomes" id="UP001652622">
    <property type="component" value="Unplaced"/>
</dbReference>
<keyword evidence="10" id="KW-0807">Transducer</keyword>
<dbReference type="InterPro" id="IPR000276">
    <property type="entry name" value="GPCR_Rhodpsn"/>
</dbReference>
<dbReference type="SUPFAM" id="SSF81321">
    <property type="entry name" value="Family A G protein-coupled receptor-like"/>
    <property type="match status" value="1"/>
</dbReference>
<dbReference type="GO" id="GO:0004930">
    <property type="term" value="F:G protein-coupled receptor activity"/>
    <property type="evidence" value="ECO:0007669"/>
    <property type="project" value="UniProtKB-KW"/>
</dbReference>
<feature type="transmembrane region" description="Helical" evidence="12">
    <location>
        <begin position="154"/>
        <end position="174"/>
    </location>
</feature>
<dbReference type="InParanoid" id="A0A6P9ASV3"/>
<evidence type="ECO:0000256" key="4">
    <source>
        <dbReference type="ARBA" id="ARBA00022989"/>
    </source>
</evidence>
<feature type="transmembrane region" description="Helical" evidence="12">
    <location>
        <begin position="195"/>
        <end position="218"/>
    </location>
</feature>
<evidence type="ECO:0000256" key="8">
    <source>
        <dbReference type="ARBA" id="ARBA00023170"/>
    </source>
</evidence>
<keyword evidence="4 12" id="KW-1133">Transmembrane helix</keyword>
<dbReference type="AlphaFoldDB" id="A0A6P9ASV3"/>
<sequence length="350" mass="40292">MTSHPTSPFGAMDNSSMDNSSDDECPFMPLNATKTFKIPMYSVIVAFGLPLNILAFWALIYQLKKSVVLSVYIMNLVVAHLLQILTLPFWMYYSHNNHEWNLGKEACLLIGVAFRTNFYAKNTFLCLIAMERYLGLAHPLRFHRAQTVPGAVKISILVWLVDLTLCAVGVGLQIRTFERGKKSCVDSSILNRDYANFRVSIMAFSFVIPLFLMAFFHITVLFKIRQVVSLEKRVKTQMSGFISLLITFFFLLFTPYQVVSYYRYLLEVRTPSTEVCDSLRAIFVYEHATLCLSLLDNILDPLFYNLLLKDIQTDFRRCLFSRANRKGLSSEARISSTFRHYENPRQLPDP</sequence>
<evidence type="ECO:0000256" key="6">
    <source>
        <dbReference type="ARBA" id="ARBA00023136"/>
    </source>
</evidence>
<evidence type="ECO:0000256" key="10">
    <source>
        <dbReference type="ARBA" id="ARBA00023224"/>
    </source>
</evidence>
<feature type="region of interest" description="Disordered" evidence="11">
    <location>
        <begin position="1"/>
        <end position="20"/>
    </location>
</feature>
<dbReference type="GO" id="GO:0005886">
    <property type="term" value="C:plasma membrane"/>
    <property type="evidence" value="ECO:0007669"/>
    <property type="project" value="UniProtKB-SubCell"/>
</dbReference>
<dbReference type="Gene3D" id="1.20.1070.10">
    <property type="entry name" value="Rhodopsin 7-helix transmembrane proteins"/>
    <property type="match status" value="1"/>
</dbReference>
<dbReference type="PROSITE" id="PS50262">
    <property type="entry name" value="G_PROTEIN_RECEP_F1_2"/>
    <property type="match status" value="1"/>
</dbReference>
<evidence type="ECO:0000256" key="2">
    <source>
        <dbReference type="ARBA" id="ARBA00022475"/>
    </source>
</evidence>
<keyword evidence="7" id="KW-1015">Disulfide bond</keyword>
<feature type="transmembrane region" description="Helical" evidence="12">
    <location>
        <begin position="238"/>
        <end position="259"/>
    </location>
</feature>
<evidence type="ECO:0000256" key="5">
    <source>
        <dbReference type="ARBA" id="ARBA00023040"/>
    </source>
</evidence>
<reference evidence="15" key="1">
    <citation type="submission" date="2025-08" db="UniProtKB">
        <authorList>
            <consortium name="RefSeq"/>
        </authorList>
    </citation>
    <scope>IDENTIFICATION</scope>
    <source>
        <tissue evidence="15">Blood</tissue>
    </source>
</reference>
<evidence type="ECO:0000313" key="14">
    <source>
        <dbReference type="Proteomes" id="UP001652622"/>
    </source>
</evidence>
<comment type="subcellular location">
    <subcellularLocation>
        <location evidence="1">Cell membrane</location>
        <topology evidence="1">Multi-pass membrane protein</topology>
    </subcellularLocation>
</comment>
<evidence type="ECO:0000256" key="7">
    <source>
        <dbReference type="ARBA" id="ARBA00023157"/>
    </source>
</evidence>
<feature type="transmembrane region" description="Helical" evidence="12">
    <location>
        <begin position="38"/>
        <end position="60"/>
    </location>
</feature>
<dbReference type="PRINTS" id="PR00237">
    <property type="entry name" value="GPCRRHODOPSN"/>
</dbReference>
<evidence type="ECO:0000256" key="12">
    <source>
        <dbReference type="SAM" id="Phobius"/>
    </source>
</evidence>
<keyword evidence="2" id="KW-1003">Cell membrane</keyword>
<keyword evidence="8" id="KW-0675">Receptor</keyword>
<dbReference type="RefSeq" id="XP_034260404.2">
    <property type="nucleotide sequence ID" value="XM_034404513.2"/>
</dbReference>
<evidence type="ECO:0000256" key="11">
    <source>
        <dbReference type="SAM" id="MobiDB-lite"/>
    </source>
</evidence>
<name>A0A6P9ASV3_PANGU</name>
<gene>
    <name evidence="15" type="primary">LOC117656356</name>
</gene>
<dbReference type="GeneID" id="117656356"/>
<dbReference type="Pfam" id="PF00001">
    <property type="entry name" value="7tm_1"/>
    <property type="match status" value="1"/>
</dbReference>
<dbReference type="PANTHER" id="PTHR24234:SF9">
    <property type="entry name" value="G-PROTEIN COUPLED RECEPTOR 132-RELATED"/>
    <property type="match status" value="1"/>
</dbReference>
<keyword evidence="3 12" id="KW-0812">Transmembrane</keyword>
<proteinExistence type="predicted"/>
<feature type="transmembrane region" description="Helical" evidence="12">
    <location>
        <begin position="72"/>
        <end position="93"/>
    </location>
</feature>
<feature type="domain" description="G-protein coupled receptors family 1 profile" evidence="13">
    <location>
        <begin position="51"/>
        <end position="304"/>
    </location>
</feature>
<evidence type="ECO:0000256" key="9">
    <source>
        <dbReference type="ARBA" id="ARBA00023180"/>
    </source>
</evidence>
<evidence type="ECO:0000313" key="15">
    <source>
        <dbReference type="RefSeq" id="XP_034260404.2"/>
    </source>
</evidence>
<dbReference type="PANTHER" id="PTHR24234">
    <property type="entry name" value="LYSOPHOSPHATIDIC ACID RECEPTOR 5/SPHINGOSYLPHOSPHORYLCHOLINE RECEPTOR"/>
    <property type="match status" value="1"/>
</dbReference>
<evidence type="ECO:0000256" key="1">
    <source>
        <dbReference type="ARBA" id="ARBA00004651"/>
    </source>
</evidence>
<organism evidence="14 15">
    <name type="scientific">Pantherophis guttatus</name>
    <name type="common">Corn snake</name>
    <name type="synonym">Elaphe guttata</name>
    <dbReference type="NCBI Taxonomy" id="94885"/>
    <lineage>
        <taxon>Eukaryota</taxon>
        <taxon>Metazoa</taxon>
        <taxon>Chordata</taxon>
        <taxon>Craniata</taxon>
        <taxon>Vertebrata</taxon>
        <taxon>Euteleostomi</taxon>
        <taxon>Lepidosauria</taxon>
        <taxon>Squamata</taxon>
        <taxon>Bifurcata</taxon>
        <taxon>Unidentata</taxon>
        <taxon>Episquamata</taxon>
        <taxon>Toxicofera</taxon>
        <taxon>Serpentes</taxon>
        <taxon>Colubroidea</taxon>
        <taxon>Colubridae</taxon>
        <taxon>Colubrinae</taxon>
        <taxon>Pantherophis</taxon>
    </lineage>
</organism>
<dbReference type="PRINTS" id="PR01157">
    <property type="entry name" value="P2YPURNOCPTR"/>
</dbReference>
<dbReference type="InterPro" id="IPR017452">
    <property type="entry name" value="GPCR_Rhodpsn_7TM"/>
</dbReference>
<evidence type="ECO:0000259" key="13">
    <source>
        <dbReference type="PROSITE" id="PS50262"/>
    </source>
</evidence>
<keyword evidence="6 12" id="KW-0472">Membrane</keyword>
<protein>
    <submittedName>
        <fullName evidence="15">G-protein coupled receptor 4-like</fullName>
    </submittedName>
</protein>
<keyword evidence="9" id="KW-0325">Glycoprotein</keyword>
<keyword evidence="14" id="KW-1185">Reference proteome</keyword>
<keyword evidence="5" id="KW-0297">G-protein coupled receptor</keyword>
<evidence type="ECO:0000256" key="3">
    <source>
        <dbReference type="ARBA" id="ARBA00022692"/>
    </source>
</evidence>